<protein>
    <recommendedName>
        <fullName evidence="1">Glycoside hydrolase family 2 catalytic domain-containing protein</fullName>
    </recommendedName>
</protein>
<dbReference type="GO" id="GO:0005975">
    <property type="term" value="P:carbohydrate metabolic process"/>
    <property type="evidence" value="ECO:0007669"/>
    <property type="project" value="InterPro"/>
</dbReference>
<dbReference type="Pfam" id="PF02836">
    <property type="entry name" value="Glyco_hydro_2_C"/>
    <property type="match status" value="1"/>
</dbReference>
<dbReference type="OrthoDB" id="9809116at2"/>
<dbReference type="Proteomes" id="UP000268094">
    <property type="component" value="Unassembled WGS sequence"/>
</dbReference>
<organism evidence="2 3">
    <name type="scientific">Corallococcus terminator</name>
    <dbReference type="NCBI Taxonomy" id="2316733"/>
    <lineage>
        <taxon>Bacteria</taxon>
        <taxon>Pseudomonadati</taxon>
        <taxon>Myxococcota</taxon>
        <taxon>Myxococcia</taxon>
        <taxon>Myxococcales</taxon>
        <taxon>Cystobacterineae</taxon>
        <taxon>Myxococcaceae</taxon>
        <taxon>Corallococcus</taxon>
    </lineage>
</organism>
<keyword evidence="3" id="KW-1185">Reference proteome</keyword>
<accession>A0A3A8INZ2</accession>
<proteinExistence type="predicted"/>
<dbReference type="Gene3D" id="3.20.20.80">
    <property type="entry name" value="Glycosidases"/>
    <property type="match status" value="1"/>
</dbReference>
<evidence type="ECO:0000259" key="1">
    <source>
        <dbReference type="Pfam" id="PF02836"/>
    </source>
</evidence>
<reference evidence="3" key="1">
    <citation type="submission" date="2018-09" db="EMBL/GenBank/DDBJ databases">
        <authorList>
            <person name="Livingstone P.G."/>
            <person name="Whitworth D.E."/>
        </authorList>
    </citation>
    <scope>NUCLEOTIDE SEQUENCE [LARGE SCALE GENOMIC DNA]</scope>
    <source>
        <strain evidence="3">CA054A</strain>
    </source>
</reference>
<feature type="domain" description="Glycoside hydrolase family 2 catalytic" evidence="1">
    <location>
        <begin position="64"/>
        <end position="202"/>
    </location>
</feature>
<dbReference type="InterPro" id="IPR006103">
    <property type="entry name" value="Glyco_hydro_2_cat"/>
</dbReference>
<dbReference type="GO" id="GO:0004553">
    <property type="term" value="F:hydrolase activity, hydrolyzing O-glycosyl compounds"/>
    <property type="evidence" value="ECO:0007669"/>
    <property type="project" value="InterPro"/>
</dbReference>
<sequence>MATARPVAVGVLLLTALLFPAWEVEARTAIVKAGEGWRLEVDGQPYVAKGVTFSGSGGPANFDQDCERLSALGVNTLRTWGTGEETPALLDAAHKHGLRVMVGLWLRPGRPGMENDDAFDYVRDAKGREAQLQATLKQVRRFKDHPAVLAWGLGNEVILNSPDDASKIAYVRFLEKVVRAVKKADAGHPVLSVDAWTLGVPFWEKYVPSLDAYGLNVYGRGIHALPDAVKQAGGRKPWFITEFGAQGEWEAPKDAQGLKVEPGDGEKYDVIVDGWRNALGPQVQAGRCLGLFVFNYSASFDHTGMWLGLLSGNSTRPTWHAVREAYTGKKPEPALPVPVRLSVRGVEKDGAGTWALVDFEVTAPPGTPLDVSFAYNFRNAATRAERDGVTALESRKGAAPGTWRVRLPAVTGAFKLYGLAKDGAGNLVAATTSVAPVAVVAPASP</sequence>
<name>A0A3A8INZ2_9BACT</name>
<dbReference type="InterPro" id="IPR017853">
    <property type="entry name" value="GH"/>
</dbReference>
<evidence type="ECO:0000313" key="2">
    <source>
        <dbReference type="EMBL" id="RKG84176.1"/>
    </source>
</evidence>
<dbReference type="SUPFAM" id="SSF51445">
    <property type="entry name" value="(Trans)glycosidases"/>
    <property type="match status" value="1"/>
</dbReference>
<dbReference type="RefSeq" id="WP_120542712.1">
    <property type="nucleotide sequence ID" value="NZ_RAVZ01000162.1"/>
</dbReference>
<dbReference type="EMBL" id="RAVZ01000162">
    <property type="protein sequence ID" value="RKG84176.1"/>
    <property type="molecule type" value="Genomic_DNA"/>
</dbReference>
<evidence type="ECO:0000313" key="3">
    <source>
        <dbReference type="Proteomes" id="UP000268094"/>
    </source>
</evidence>
<gene>
    <name evidence="2" type="ORF">D7V88_22525</name>
</gene>
<comment type="caution">
    <text evidence="2">The sequence shown here is derived from an EMBL/GenBank/DDBJ whole genome shotgun (WGS) entry which is preliminary data.</text>
</comment>
<dbReference type="AlphaFoldDB" id="A0A3A8INZ2"/>